<sequence length="247" mass="28074">MMITQDSMKTGFERWQEGIDKAAQDERWNYWDCEIQAAVNEYNQHLAGIAGYIPLDWYFIKSMVWVETGANSSEWKIKPMQIGVPGDPGMASLLSGNEGGDLILPPHWKSKLTPNSIRTIPQHNLRAGIGYLLMRMGNYEYRSLPSADGKLYEVVVSPGDSFDKIARKNGSTVETIRRLNPHILLLRPGQMLKYQKSSVQRIIRNWRILSTQMAAQRYNGGGDPNYARKLDYVLPLLRKGKVAVCEK</sequence>
<dbReference type="SUPFAM" id="SSF54106">
    <property type="entry name" value="LysM domain"/>
    <property type="match status" value="1"/>
</dbReference>
<dbReference type="SMART" id="SM00257">
    <property type="entry name" value="LysM"/>
    <property type="match status" value="1"/>
</dbReference>
<dbReference type="STRING" id="397945.Aave_0037"/>
<dbReference type="Gene3D" id="3.10.350.10">
    <property type="entry name" value="LysM domain"/>
    <property type="match status" value="1"/>
</dbReference>
<proteinExistence type="predicted"/>
<dbReference type="InterPro" id="IPR018392">
    <property type="entry name" value="LysM"/>
</dbReference>
<reference evidence="2 3" key="1">
    <citation type="submission" date="2006-12" db="EMBL/GenBank/DDBJ databases">
        <title>Complete sequence of Acidovorax avenae subsp. citrulli AAC00-1.</title>
        <authorList>
            <consortium name="US DOE Joint Genome Institute"/>
            <person name="Copeland A."/>
            <person name="Lucas S."/>
            <person name="Lapidus A."/>
            <person name="Barry K."/>
            <person name="Detter J.C."/>
            <person name="Glavina del Rio T."/>
            <person name="Dalin E."/>
            <person name="Tice H."/>
            <person name="Pitluck S."/>
            <person name="Kiss H."/>
            <person name="Brettin T."/>
            <person name="Bruce D."/>
            <person name="Han C."/>
            <person name="Tapia R."/>
            <person name="Gilna P."/>
            <person name="Schmutz J."/>
            <person name="Larimer F."/>
            <person name="Land M."/>
            <person name="Hauser L."/>
            <person name="Kyrpides N."/>
            <person name="Kim E."/>
            <person name="Stahl D."/>
            <person name="Richardson P."/>
        </authorList>
    </citation>
    <scope>NUCLEOTIDE SEQUENCE [LARGE SCALE GENOMIC DNA]</scope>
    <source>
        <strain evidence="2 3">AAC00-1</strain>
    </source>
</reference>
<gene>
    <name evidence="2" type="ordered locus">Aave_0037</name>
</gene>
<evidence type="ECO:0000259" key="1">
    <source>
        <dbReference type="PROSITE" id="PS51782"/>
    </source>
</evidence>
<dbReference type="Pfam" id="PF01476">
    <property type="entry name" value="LysM"/>
    <property type="match status" value="1"/>
</dbReference>
<dbReference type="CDD" id="cd00118">
    <property type="entry name" value="LysM"/>
    <property type="match status" value="1"/>
</dbReference>
<accession>A1TI66</accession>
<protein>
    <submittedName>
        <fullName evidence="2">Peptidoglycan-binding LysM</fullName>
    </submittedName>
</protein>
<feature type="domain" description="LysM" evidence="1">
    <location>
        <begin position="152"/>
        <end position="199"/>
    </location>
</feature>
<organism evidence="2 3">
    <name type="scientific">Paracidovorax citrulli (strain AAC00-1)</name>
    <name type="common">Acidovorax citrulli</name>
    <dbReference type="NCBI Taxonomy" id="397945"/>
    <lineage>
        <taxon>Bacteria</taxon>
        <taxon>Pseudomonadati</taxon>
        <taxon>Pseudomonadota</taxon>
        <taxon>Betaproteobacteria</taxon>
        <taxon>Burkholderiales</taxon>
        <taxon>Comamonadaceae</taxon>
        <taxon>Paracidovorax</taxon>
    </lineage>
</organism>
<name>A1TI66_PARC0</name>
<dbReference type="HOGENOM" id="CLU_077365_0_0_4"/>
<dbReference type="Proteomes" id="UP000002596">
    <property type="component" value="Chromosome"/>
</dbReference>
<dbReference type="KEGG" id="aav:Aave_0037"/>
<evidence type="ECO:0000313" key="2">
    <source>
        <dbReference type="EMBL" id="ABM30654.1"/>
    </source>
</evidence>
<dbReference type="PROSITE" id="PS51782">
    <property type="entry name" value="LYSM"/>
    <property type="match status" value="1"/>
</dbReference>
<dbReference type="AlphaFoldDB" id="A1TI66"/>
<evidence type="ECO:0000313" key="3">
    <source>
        <dbReference type="Proteomes" id="UP000002596"/>
    </source>
</evidence>
<dbReference type="InterPro" id="IPR036779">
    <property type="entry name" value="LysM_dom_sf"/>
</dbReference>
<dbReference type="EMBL" id="CP000512">
    <property type="protein sequence ID" value="ABM30654.1"/>
    <property type="molecule type" value="Genomic_DNA"/>
</dbReference>
<dbReference type="eggNOG" id="ENOG5032WGK">
    <property type="taxonomic scope" value="Bacteria"/>
</dbReference>